<dbReference type="InterPro" id="IPR013320">
    <property type="entry name" value="ConA-like_dom_sf"/>
</dbReference>
<dbReference type="HOGENOM" id="CLU_019533_3_0_1"/>
<dbReference type="SUPFAM" id="SSF49899">
    <property type="entry name" value="Concanavalin A-like lectins/glucanases"/>
    <property type="match status" value="1"/>
</dbReference>
<evidence type="ECO:0000313" key="3">
    <source>
        <dbReference type="EMBL" id="EGX91953.1"/>
    </source>
</evidence>
<evidence type="ECO:0000256" key="1">
    <source>
        <dbReference type="SAM" id="SignalP"/>
    </source>
</evidence>
<dbReference type="OrthoDB" id="192832at2759"/>
<dbReference type="GO" id="GO:0004553">
    <property type="term" value="F:hydrolase activity, hydrolyzing O-glycosyl compounds"/>
    <property type="evidence" value="ECO:0007669"/>
    <property type="project" value="InterPro"/>
</dbReference>
<keyword evidence="1" id="KW-0732">Signal</keyword>
<dbReference type="Proteomes" id="UP000001610">
    <property type="component" value="Unassembled WGS sequence"/>
</dbReference>
<dbReference type="GO" id="GO:0005975">
    <property type="term" value="P:carbohydrate metabolic process"/>
    <property type="evidence" value="ECO:0007669"/>
    <property type="project" value="InterPro"/>
</dbReference>
<feature type="chain" id="PRO_5003446518" evidence="1">
    <location>
        <begin position="20"/>
        <end position="303"/>
    </location>
</feature>
<dbReference type="VEuPathDB" id="FungiDB:CCM_06113"/>
<dbReference type="PANTHER" id="PTHR10963">
    <property type="entry name" value="GLYCOSYL HYDROLASE-RELATED"/>
    <property type="match status" value="1"/>
</dbReference>
<evidence type="ECO:0000313" key="4">
    <source>
        <dbReference type="Proteomes" id="UP000001610"/>
    </source>
</evidence>
<gene>
    <name evidence="3" type="ORF">CCM_06113</name>
</gene>
<dbReference type="InterPro" id="IPR050546">
    <property type="entry name" value="Glycosyl_Hydrlase_16"/>
</dbReference>
<protein>
    <submittedName>
        <fullName evidence="3">Carbohydrate binding family 6</fullName>
    </submittedName>
</protein>
<dbReference type="EMBL" id="JH126402">
    <property type="protein sequence ID" value="EGX91953.1"/>
    <property type="molecule type" value="Genomic_DNA"/>
</dbReference>
<dbReference type="RefSeq" id="XP_006671317.1">
    <property type="nucleotide sequence ID" value="XM_006671254.1"/>
</dbReference>
<dbReference type="OMA" id="CNEYNGI"/>
<dbReference type="InterPro" id="IPR000757">
    <property type="entry name" value="Beta-glucanase-like"/>
</dbReference>
<dbReference type="GeneID" id="18168128"/>
<feature type="signal peptide" evidence="1">
    <location>
        <begin position="1"/>
        <end position="19"/>
    </location>
</feature>
<dbReference type="Gene3D" id="2.60.120.200">
    <property type="match status" value="1"/>
</dbReference>
<reference evidence="3 4" key="1">
    <citation type="journal article" date="2011" name="Genome Biol.">
        <title>Genome sequence of the insect pathogenic fungus Cordyceps militaris, a valued traditional Chinese medicine.</title>
        <authorList>
            <person name="Zheng P."/>
            <person name="Xia Y."/>
            <person name="Xiao G."/>
            <person name="Xiong C."/>
            <person name="Hu X."/>
            <person name="Zhang S."/>
            <person name="Zheng H."/>
            <person name="Huang Y."/>
            <person name="Zhou Y."/>
            <person name="Wang S."/>
            <person name="Zhao G.P."/>
            <person name="Liu X."/>
            <person name="St Leger R.J."/>
            <person name="Wang C."/>
        </authorList>
    </citation>
    <scope>NUCLEOTIDE SEQUENCE [LARGE SCALE GENOMIC DNA]</scope>
    <source>
        <strain evidence="3 4">CM01</strain>
    </source>
</reference>
<proteinExistence type="predicted"/>
<dbReference type="PANTHER" id="PTHR10963:SF60">
    <property type="entry name" value="GRAM-NEGATIVE BACTERIA-BINDING PROTEIN 1-RELATED"/>
    <property type="match status" value="1"/>
</dbReference>
<feature type="domain" description="GH16" evidence="2">
    <location>
        <begin position="7"/>
        <end position="303"/>
    </location>
</feature>
<dbReference type="Pfam" id="PF26113">
    <property type="entry name" value="GH16_XgeA"/>
    <property type="match status" value="1"/>
</dbReference>
<dbReference type="AlphaFoldDB" id="G3JIV9"/>
<dbReference type="InParanoid" id="G3JIV9"/>
<accession>G3JIV9</accession>
<sequence length="303" mass="33088">MLTRRLLALAALSTPSVHANAAATANAGVRIPAGFDRVLFYDDFSSGSTLDLSKWTYDTGTQYPGGPAKWGTGEVQTYTSSPDNIHITPDQTLRIVPLPDGRGGWTSARIETVAGWDVGAAVGQKIRIEARIRLGPAPRGDQMGIWPAFWTLGSAYRGHYQNWPSVGEVDILETAHGVSRLWQTLHCGPTAKGGPCNEPGGRSKQADEHGFKNWNVFAWEMDRRRPEERMTWFVNDQPRFVLKQSDMGKYWGSVANTKMFLLLNVAVGGAFPDGIAGFRTPTNETIGGLDAAMEVDYVAVYGV</sequence>
<keyword evidence="4" id="KW-1185">Reference proteome</keyword>
<evidence type="ECO:0000259" key="2">
    <source>
        <dbReference type="PROSITE" id="PS51762"/>
    </source>
</evidence>
<dbReference type="KEGG" id="cmt:CCM_06113"/>
<dbReference type="STRING" id="983644.G3JIV9"/>
<name>G3JIV9_CORMM</name>
<dbReference type="eggNOG" id="ENOG502SJND">
    <property type="taxonomic scope" value="Eukaryota"/>
</dbReference>
<organism evidence="3 4">
    <name type="scientific">Cordyceps militaris (strain CM01)</name>
    <name type="common">Caterpillar fungus</name>
    <dbReference type="NCBI Taxonomy" id="983644"/>
    <lineage>
        <taxon>Eukaryota</taxon>
        <taxon>Fungi</taxon>
        <taxon>Dikarya</taxon>
        <taxon>Ascomycota</taxon>
        <taxon>Pezizomycotina</taxon>
        <taxon>Sordariomycetes</taxon>
        <taxon>Hypocreomycetidae</taxon>
        <taxon>Hypocreales</taxon>
        <taxon>Cordycipitaceae</taxon>
        <taxon>Cordyceps</taxon>
    </lineage>
</organism>
<dbReference type="PROSITE" id="PS51762">
    <property type="entry name" value="GH16_2"/>
    <property type="match status" value="1"/>
</dbReference>